<evidence type="ECO:0000313" key="1">
    <source>
        <dbReference type="EMBL" id="KIF54570.1"/>
    </source>
</evidence>
<gene>
    <name evidence="1" type="ORF">H735_02635</name>
</gene>
<dbReference type="Proteomes" id="UP000031586">
    <property type="component" value="Unassembled WGS sequence"/>
</dbReference>
<evidence type="ECO:0008006" key="3">
    <source>
        <dbReference type="Google" id="ProtNLM"/>
    </source>
</evidence>
<protein>
    <recommendedName>
        <fullName evidence="3">Lipoprotein</fullName>
    </recommendedName>
</protein>
<accession>A0A0C1ZBS1</accession>
<evidence type="ECO:0000313" key="2">
    <source>
        <dbReference type="Proteomes" id="UP000031586"/>
    </source>
</evidence>
<proteinExistence type="predicted"/>
<name>A0A0C1ZBS1_9VIBR</name>
<sequence length="299" mass="32690">MLKKMTLIAAATIALYGCGGGSSSGSSSGNKGPQNSFDYPISNSSFAPVSSTKLRYDIASDEQQIGTVTMDFEAMSSQELIDALSNIPQSAPVIQIIHDLVNNGITQFYLSEQVEENGEDDKSIYFTGTDGALHEITDAYLVSGISIAMLMDSSPVFRVEGSTVKEKDPNIDISVNTVSIDLSLNGEQVANLLNDFEDHEWVEKLLDNADCKAWWSQQITETGARKTFTVSGKSIEAAYLTEKNSYNLRCDGMDSMEFETSAERWFNPALGLIEQVELLKAEQTQISEEKATLSKIEKA</sequence>
<comment type="caution">
    <text evidence="1">The sequence shown here is derived from an EMBL/GenBank/DDBJ whole genome shotgun (WGS) entry which is preliminary data.</text>
</comment>
<dbReference type="AlphaFoldDB" id="A0A0C1ZBS1"/>
<dbReference type="PROSITE" id="PS51257">
    <property type="entry name" value="PROKAR_LIPOPROTEIN"/>
    <property type="match status" value="1"/>
</dbReference>
<reference evidence="1 2" key="1">
    <citation type="submission" date="2014-07" db="EMBL/GenBank/DDBJ databases">
        <title>Unique and conserved regions in Vibrio harveyi and related species in comparison with the shrimp pathogen Vibrio harveyi CAIM 1792.</title>
        <authorList>
            <person name="Espinoza-Valles I."/>
            <person name="Vora G."/>
            <person name="Leekitcharoenphon P."/>
            <person name="Ussery D."/>
            <person name="Hoj L."/>
            <person name="Gomez-Gil B."/>
        </authorList>
    </citation>
    <scope>NUCLEOTIDE SEQUENCE [LARGE SCALE GENOMIC DNA]</scope>
    <source>
        <strain evidence="2">CAIM 1854 / LMG 25443</strain>
    </source>
</reference>
<dbReference type="PATRIC" id="fig|1229493.5.peg.5021"/>
<dbReference type="RefSeq" id="WP_020196473.1">
    <property type="nucleotide sequence ID" value="NZ_BAOH01000054.1"/>
</dbReference>
<organism evidence="1 2">
    <name type="scientific">Vibrio owensii CAIM 1854 = LMG 25443</name>
    <dbReference type="NCBI Taxonomy" id="1229493"/>
    <lineage>
        <taxon>Bacteria</taxon>
        <taxon>Pseudomonadati</taxon>
        <taxon>Pseudomonadota</taxon>
        <taxon>Gammaproteobacteria</taxon>
        <taxon>Vibrionales</taxon>
        <taxon>Vibrionaceae</taxon>
        <taxon>Vibrio</taxon>
    </lineage>
</organism>
<dbReference type="EMBL" id="JPRD01000006">
    <property type="protein sequence ID" value="KIF54570.1"/>
    <property type="molecule type" value="Genomic_DNA"/>
</dbReference>